<feature type="non-terminal residue" evidence="2">
    <location>
        <position position="1"/>
    </location>
</feature>
<evidence type="ECO:0000256" key="1">
    <source>
        <dbReference type="SAM" id="MobiDB-lite"/>
    </source>
</evidence>
<organism evidence="2">
    <name type="scientific">marine sediment metagenome</name>
    <dbReference type="NCBI Taxonomy" id="412755"/>
    <lineage>
        <taxon>unclassified sequences</taxon>
        <taxon>metagenomes</taxon>
        <taxon>ecological metagenomes</taxon>
    </lineage>
</organism>
<proteinExistence type="predicted"/>
<dbReference type="EMBL" id="BARS01006652">
    <property type="protein sequence ID" value="GAF71756.1"/>
    <property type="molecule type" value="Genomic_DNA"/>
</dbReference>
<comment type="caution">
    <text evidence="2">The sequence shown here is derived from an EMBL/GenBank/DDBJ whole genome shotgun (WGS) entry which is preliminary data.</text>
</comment>
<reference evidence="2" key="1">
    <citation type="journal article" date="2014" name="Front. Microbiol.">
        <title>High frequency of phylogenetically diverse reductive dehalogenase-homologous genes in deep subseafloor sedimentary metagenomes.</title>
        <authorList>
            <person name="Kawai M."/>
            <person name="Futagami T."/>
            <person name="Toyoda A."/>
            <person name="Takaki Y."/>
            <person name="Nishi S."/>
            <person name="Hori S."/>
            <person name="Arai W."/>
            <person name="Tsubouchi T."/>
            <person name="Morono Y."/>
            <person name="Uchiyama I."/>
            <person name="Ito T."/>
            <person name="Fujiyama A."/>
            <person name="Inagaki F."/>
            <person name="Takami H."/>
        </authorList>
    </citation>
    <scope>NUCLEOTIDE SEQUENCE</scope>
    <source>
        <strain evidence="2">Expedition CK06-06</strain>
    </source>
</reference>
<gene>
    <name evidence="2" type="ORF">S01H1_12931</name>
</gene>
<accession>X0S980</accession>
<evidence type="ECO:0000313" key="2">
    <source>
        <dbReference type="EMBL" id="GAF71756.1"/>
    </source>
</evidence>
<feature type="region of interest" description="Disordered" evidence="1">
    <location>
        <begin position="392"/>
        <end position="411"/>
    </location>
</feature>
<evidence type="ECO:0008006" key="3">
    <source>
        <dbReference type="Google" id="ProtNLM"/>
    </source>
</evidence>
<name>X0S980_9ZZZZ</name>
<dbReference type="InterPro" id="IPR013784">
    <property type="entry name" value="Carb-bd-like_fold"/>
</dbReference>
<feature type="non-terminal residue" evidence="2">
    <location>
        <position position="411"/>
    </location>
</feature>
<protein>
    <recommendedName>
        <fullName evidence="3">Carboxypeptidase regulatory-like domain-containing protein</fullName>
    </recommendedName>
</protein>
<dbReference type="Gene3D" id="2.60.40.1120">
    <property type="entry name" value="Carboxypeptidase-like, regulatory domain"/>
    <property type="match status" value="1"/>
</dbReference>
<dbReference type="AlphaFoldDB" id="X0S980"/>
<sequence>IVDGIERKLGGYKWAGPVRPLRPGQRHQVLLDLTRYKPKIAADIHHMIMARVLKYESAEVTIPAKGDLDLAWDRATAALAPLRGPEVSLRGTVTGWDGKPGAGYWVSLTIPNRANFREKCDKDGHYAFVKIPPGEYAVFVPRPDRARGLTVKKVVIEAGKARTLDLSIESRFVLSGKVTYADGTPAFGQTVDACWNSPDGTMEFYDCGETDAEGRYSIGSPFEIVSWTWVMPNLDQKRKIRAADGVDFVIEHPWGQRVEGVQVRLRADKIKWKAREVPMFKAEVRNQGRRELSVIRGQVAAELEVDGQWYVQKEVSARSSRFPPGQQYKDIRFVLEKRWWRKKGDRPLQLTPGKHSVRVAFTAQPKEKDAGKPVRVISNPVEIEILAAKPPEVKPEAAPPLTPAQRIRAEL</sequence>
<dbReference type="GO" id="GO:0030246">
    <property type="term" value="F:carbohydrate binding"/>
    <property type="evidence" value="ECO:0007669"/>
    <property type="project" value="InterPro"/>
</dbReference>
<dbReference type="SUPFAM" id="SSF49452">
    <property type="entry name" value="Starch-binding domain-like"/>
    <property type="match status" value="1"/>
</dbReference>